<dbReference type="InterPro" id="IPR016163">
    <property type="entry name" value="Ald_DH_C"/>
</dbReference>
<dbReference type="GO" id="GO:0005737">
    <property type="term" value="C:cytoplasm"/>
    <property type="evidence" value="ECO:0007669"/>
    <property type="project" value="UniProtKB-SubCell"/>
</dbReference>
<dbReference type="PIRSF" id="PIRSF000151">
    <property type="entry name" value="GPR"/>
    <property type="match status" value="1"/>
</dbReference>
<dbReference type="UniPathway" id="UPA00098">
    <property type="reaction ID" value="UER00360"/>
</dbReference>
<feature type="domain" description="Aldehyde dehydrogenase" evidence="8">
    <location>
        <begin position="101"/>
        <end position="312"/>
    </location>
</feature>
<keyword evidence="5 7" id="KW-0560">Oxidoreductase</keyword>
<comment type="caution">
    <text evidence="9">The sequence shown here is derived from an EMBL/GenBank/DDBJ whole genome shotgun (WGS) entry which is preliminary data.</text>
</comment>
<keyword evidence="3 7" id="KW-0641">Proline biosynthesis</keyword>
<evidence type="ECO:0000256" key="5">
    <source>
        <dbReference type="ARBA" id="ARBA00023002"/>
    </source>
</evidence>
<dbReference type="Gene3D" id="3.40.605.10">
    <property type="entry name" value="Aldehyde Dehydrogenase, Chain A, domain 1"/>
    <property type="match status" value="1"/>
</dbReference>
<comment type="subcellular location">
    <subcellularLocation>
        <location evidence="7">Cytoplasm</location>
    </subcellularLocation>
</comment>
<evidence type="ECO:0000256" key="3">
    <source>
        <dbReference type="ARBA" id="ARBA00022650"/>
    </source>
</evidence>
<comment type="similarity">
    <text evidence="7">Belongs to the gamma-glutamyl phosphate reductase family.</text>
</comment>
<dbReference type="GO" id="GO:0055129">
    <property type="term" value="P:L-proline biosynthetic process"/>
    <property type="evidence" value="ECO:0007669"/>
    <property type="project" value="UniProtKB-UniRule"/>
</dbReference>
<proteinExistence type="inferred from homology"/>
<evidence type="ECO:0000256" key="7">
    <source>
        <dbReference type="HAMAP-Rule" id="MF_00412"/>
    </source>
</evidence>
<gene>
    <name evidence="7" type="primary">proA</name>
    <name evidence="9" type="ORF">E9229_003208</name>
</gene>
<keyword evidence="10" id="KW-1185">Reference proteome</keyword>
<dbReference type="EC" id="1.2.1.41" evidence="7"/>
<evidence type="ECO:0000256" key="1">
    <source>
        <dbReference type="ARBA" id="ARBA00004985"/>
    </source>
</evidence>
<dbReference type="NCBIfam" id="NF001221">
    <property type="entry name" value="PRK00197.1"/>
    <property type="match status" value="1"/>
</dbReference>
<dbReference type="GO" id="GO:0050661">
    <property type="term" value="F:NADP binding"/>
    <property type="evidence" value="ECO:0007669"/>
    <property type="project" value="InterPro"/>
</dbReference>
<evidence type="ECO:0000256" key="2">
    <source>
        <dbReference type="ARBA" id="ARBA00022605"/>
    </source>
</evidence>
<accession>A0A839QYC9</accession>
<dbReference type="InterPro" id="IPR020593">
    <property type="entry name" value="G-glutamylP_reductase_CS"/>
</dbReference>
<evidence type="ECO:0000256" key="4">
    <source>
        <dbReference type="ARBA" id="ARBA00022857"/>
    </source>
</evidence>
<dbReference type="InterPro" id="IPR016162">
    <property type="entry name" value="Ald_DH_N"/>
</dbReference>
<dbReference type="InterPro" id="IPR012134">
    <property type="entry name" value="Glu-5-SA_DH"/>
</dbReference>
<dbReference type="InterPro" id="IPR000965">
    <property type="entry name" value="GPR_dom"/>
</dbReference>
<dbReference type="PANTHER" id="PTHR11063">
    <property type="entry name" value="GLUTAMATE SEMIALDEHYDE DEHYDROGENASE"/>
    <property type="match status" value="1"/>
</dbReference>
<evidence type="ECO:0000259" key="8">
    <source>
        <dbReference type="Pfam" id="PF00171"/>
    </source>
</evidence>
<dbReference type="CDD" id="cd07079">
    <property type="entry name" value="ALDH_F18-19_ProA-GPR"/>
    <property type="match status" value="1"/>
</dbReference>
<dbReference type="HAMAP" id="MF_00412">
    <property type="entry name" value="ProA"/>
    <property type="match status" value="1"/>
</dbReference>
<keyword evidence="2 7" id="KW-0028">Amino-acid biosynthesis</keyword>
<dbReference type="InterPro" id="IPR015590">
    <property type="entry name" value="Aldehyde_DH_dom"/>
</dbReference>
<dbReference type="InterPro" id="IPR016161">
    <property type="entry name" value="Ald_DH/histidinol_DH"/>
</dbReference>
<name>A0A839QYC9_9MICC</name>
<dbReference type="FunFam" id="3.40.309.10:FF:000006">
    <property type="entry name" value="Gamma-glutamyl phosphate reductase"/>
    <property type="match status" value="1"/>
</dbReference>
<dbReference type="PANTHER" id="PTHR11063:SF8">
    <property type="entry name" value="DELTA-1-PYRROLINE-5-CARBOXYLATE SYNTHASE"/>
    <property type="match status" value="1"/>
</dbReference>
<dbReference type="EMBL" id="JACHVS010000002">
    <property type="protein sequence ID" value="MBB2996961.1"/>
    <property type="molecule type" value="Genomic_DNA"/>
</dbReference>
<protein>
    <recommendedName>
        <fullName evidence="7">Gamma-glutamyl phosphate reductase</fullName>
        <shortName evidence="7">GPR</shortName>
        <ecNumber evidence="7">1.2.1.41</ecNumber>
    </recommendedName>
    <alternativeName>
        <fullName evidence="7">Glutamate-5-semialdehyde dehydrogenase</fullName>
    </alternativeName>
    <alternativeName>
        <fullName evidence="7">Glutamyl-gamma-semialdehyde dehydrogenase</fullName>
        <shortName evidence="7">GSA dehydrogenase</shortName>
    </alternativeName>
</protein>
<comment type="function">
    <text evidence="7">Catalyzes the NADPH-dependent reduction of L-glutamate 5-phosphate into L-glutamate 5-semialdehyde and phosphate. The product spontaneously undergoes cyclization to form 1-pyrroline-5-carboxylate.</text>
</comment>
<dbReference type="Gene3D" id="3.40.309.10">
    <property type="entry name" value="Aldehyde Dehydrogenase, Chain A, domain 2"/>
    <property type="match status" value="1"/>
</dbReference>
<evidence type="ECO:0000313" key="10">
    <source>
        <dbReference type="Proteomes" id="UP000523000"/>
    </source>
</evidence>
<dbReference type="RefSeq" id="WP_183512530.1">
    <property type="nucleotide sequence ID" value="NZ_BAABGK010000109.1"/>
</dbReference>
<dbReference type="SUPFAM" id="SSF53720">
    <property type="entry name" value="ALDH-like"/>
    <property type="match status" value="1"/>
</dbReference>
<dbReference type="AlphaFoldDB" id="A0A839QYC9"/>
<reference evidence="9 10" key="1">
    <citation type="submission" date="2020-08" db="EMBL/GenBank/DDBJ databases">
        <title>Sequencing the genomes of 1000 actinobacteria strains.</title>
        <authorList>
            <person name="Klenk H.-P."/>
        </authorList>
    </citation>
    <scope>NUCLEOTIDE SEQUENCE [LARGE SCALE GENOMIC DNA]</scope>
    <source>
        <strain evidence="9 10">DSM 22826</strain>
    </source>
</reference>
<dbReference type="NCBIfam" id="TIGR00407">
    <property type="entry name" value="proA"/>
    <property type="match status" value="1"/>
</dbReference>
<organism evidence="9 10">
    <name type="scientific">Paeniglutamicibacter cryotolerans</name>
    <dbReference type="NCBI Taxonomy" id="670079"/>
    <lineage>
        <taxon>Bacteria</taxon>
        <taxon>Bacillati</taxon>
        <taxon>Actinomycetota</taxon>
        <taxon>Actinomycetes</taxon>
        <taxon>Micrococcales</taxon>
        <taxon>Micrococcaceae</taxon>
        <taxon>Paeniglutamicibacter</taxon>
    </lineage>
</organism>
<keyword evidence="4 7" id="KW-0521">NADP</keyword>
<evidence type="ECO:0000256" key="6">
    <source>
        <dbReference type="ARBA" id="ARBA00049024"/>
    </source>
</evidence>
<sequence length="440" mass="46341">MSQNAVTEPESTSDAAAIIPMPLDAETAVHRMADRARAASRVLARADRNWKDRGLDAIVRGLDAGRKFIISANAKDLRREREAGTAAPLLDRLRLDDARIDGLIAALRELGGLPDPVGTVLRGQTLPNGLRLRQIHVPMGVVGAIYEARPNVTVDIAGLALKSGNAVLLRGGSAAAESNKALLSVIRDALGSVGLPEDAVQSIDAYGREGATALMQARGKVDVLIPRGGRSLIQAVVTSASVPVIETGEGNVHIYLDASASIEMAVPILLNAKTQRPSVCNAVETLLVHPDAVAAPAVLAALHKAGVRLHADSRATALAGTTPTIPATEADWETEYMDLDLAVAVVDDLDAAIKHIRRYTTGHTEAILTNDLAHSERFIAEVDSAAVIVNASTRFTDGGQLGLGAEIGISTQKMHARGPMGLRELTTTKWIVQGDGHVRS</sequence>
<keyword evidence="7" id="KW-0963">Cytoplasm</keyword>
<comment type="pathway">
    <text evidence="1 7">Amino-acid biosynthesis; L-proline biosynthesis; L-glutamate 5-semialdehyde from L-glutamate: step 2/2.</text>
</comment>
<dbReference type="Pfam" id="PF00171">
    <property type="entry name" value="Aldedh"/>
    <property type="match status" value="1"/>
</dbReference>
<evidence type="ECO:0000313" key="9">
    <source>
        <dbReference type="EMBL" id="MBB2996961.1"/>
    </source>
</evidence>
<comment type="catalytic activity">
    <reaction evidence="6 7">
        <text>L-glutamate 5-semialdehyde + phosphate + NADP(+) = L-glutamyl 5-phosphate + NADPH + H(+)</text>
        <dbReference type="Rhea" id="RHEA:19541"/>
        <dbReference type="ChEBI" id="CHEBI:15378"/>
        <dbReference type="ChEBI" id="CHEBI:43474"/>
        <dbReference type="ChEBI" id="CHEBI:57783"/>
        <dbReference type="ChEBI" id="CHEBI:58066"/>
        <dbReference type="ChEBI" id="CHEBI:58274"/>
        <dbReference type="ChEBI" id="CHEBI:58349"/>
        <dbReference type="EC" id="1.2.1.41"/>
    </reaction>
</comment>
<dbReference type="PROSITE" id="PS01223">
    <property type="entry name" value="PROA"/>
    <property type="match status" value="1"/>
</dbReference>
<dbReference type="Proteomes" id="UP000523000">
    <property type="component" value="Unassembled WGS sequence"/>
</dbReference>
<dbReference type="GO" id="GO:0004350">
    <property type="term" value="F:glutamate-5-semialdehyde dehydrogenase activity"/>
    <property type="evidence" value="ECO:0007669"/>
    <property type="project" value="UniProtKB-UniRule"/>
</dbReference>